<name>A0A7I9WH85_9MYCO</name>
<dbReference type="Gene3D" id="3.30.530.20">
    <property type="match status" value="1"/>
</dbReference>
<comment type="caution">
    <text evidence="1">The sequence shown here is derived from an EMBL/GenBank/DDBJ whole genome shotgun (WGS) entry which is preliminary data.</text>
</comment>
<proteinExistence type="predicted"/>
<accession>A0A7I9WH85</accession>
<dbReference type="InterPro" id="IPR023393">
    <property type="entry name" value="START-like_dom_sf"/>
</dbReference>
<dbReference type="AlphaFoldDB" id="A0A7I9WH85"/>
<keyword evidence="2" id="KW-1185">Reference proteome</keyword>
<evidence type="ECO:0000313" key="2">
    <source>
        <dbReference type="Proteomes" id="UP000465241"/>
    </source>
</evidence>
<dbReference type="EMBL" id="BLKT01000003">
    <property type="protein sequence ID" value="GFG56647.1"/>
    <property type="molecule type" value="Genomic_DNA"/>
</dbReference>
<dbReference type="Proteomes" id="UP000465241">
    <property type="component" value="Unassembled WGS sequence"/>
</dbReference>
<sequence>MSEGPLRPQSQFLWTTTVPATEVTPATTLYVTSTVQQLEELACIRWSGPAMGEGVDIDRGVHVWTFTEIEGESW</sequence>
<gene>
    <name evidence="1" type="ORF">MMUR_07830</name>
</gene>
<organism evidence="1 2">
    <name type="scientific">Mycolicibacterium murale</name>
    <dbReference type="NCBI Taxonomy" id="182220"/>
    <lineage>
        <taxon>Bacteria</taxon>
        <taxon>Bacillati</taxon>
        <taxon>Actinomycetota</taxon>
        <taxon>Actinomycetes</taxon>
        <taxon>Mycobacteriales</taxon>
        <taxon>Mycobacteriaceae</taxon>
        <taxon>Mycolicibacterium</taxon>
    </lineage>
</organism>
<protein>
    <submittedName>
        <fullName evidence="1">Uncharacterized protein</fullName>
    </submittedName>
</protein>
<evidence type="ECO:0000313" key="1">
    <source>
        <dbReference type="EMBL" id="GFG56647.1"/>
    </source>
</evidence>
<reference evidence="1 2" key="1">
    <citation type="journal article" date="2019" name="Emerg. Microbes Infect.">
        <title>Comprehensive subspecies identification of 175 nontuberculous mycobacteria species based on 7547 genomic profiles.</title>
        <authorList>
            <person name="Matsumoto Y."/>
            <person name="Kinjo T."/>
            <person name="Motooka D."/>
            <person name="Nabeya D."/>
            <person name="Jung N."/>
            <person name="Uechi K."/>
            <person name="Horii T."/>
            <person name="Iida T."/>
            <person name="Fujita J."/>
            <person name="Nakamura S."/>
        </authorList>
    </citation>
    <scope>NUCLEOTIDE SEQUENCE [LARGE SCALE GENOMIC DNA]</scope>
    <source>
        <strain evidence="1 2">JCM 13392</strain>
    </source>
</reference>